<dbReference type="GO" id="GO:0051537">
    <property type="term" value="F:2 iron, 2 sulfur cluster binding"/>
    <property type="evidence" value="ECO:0007669"/>
    <property type="project" value="UniProtKB-KW"/>
</dbReference>
<dbReference type="InterPro" id="IPR036249">
    <property type="entry name" value="Thioredoxin-like_sf"/>
</dbReference>
<dbReference type="SUPFAM" id="SSF52833">
    <property type="entry name" value="Thioredoxin-like"/>
    <property type="match status" value="1"/>
</dbReference>
<dbReference type="CDD" id="cd03419">
    <property type="entry name" value="GRX_GRXh_1_2_like"/>
    <property type="match status" value="1"/>
</dbReference>
<dbReference type="STRING" id="1071378.G0WDU5"/>
<evidence type="ECO:0000259" key="4">
    <source>
        <dbReference type="Pfam" id="PF00462"/>
    </source>
</evidence>
<accession>G0WDU5</accession>
<organism evidence="5 6">
    <name type="scientific">Naumovozyma dairenensis (strain ATCC 10597 / BCRC 20456 / CBS 421 / NBRC 0211 / NRRL Y-12639)</name>
    <name type="common">Saccharomyces dairenensis</name>
    <dbReference type="NCBI Taxonomy" id="1071378"/>
    <lineage>
        <taxon>Eukaryota</taxon>
        <taxon>Fungi</taxon>
        <taxon>Dikarya</taxon>
        <taxon>Ascomycota</taxon>
        <taxon>Saccharomycotina</taxon>
        <taxon>Saccharomycetes</taxon>
        <taxon>Saccharomycetales</taxon>
        <taxon>Saccharomycetaceae</taxon>
        <taxon>Naumovozyma</taxon>
    </lineage>
</organism>
<dbReference type="GO" id="GO:0000324">
    <property type="term" value="C:fungal-type vacuole"/>
    <property type="evidence" value="ECO:0007669"/>
    <property type="project" value="TreeGrafter"/>
</dbReference>
<dbReference type="EMBL" id="HE580273">
    <property type="protein sequence ID" value="CCD25956.2"/>
    <property type="molecule type" value="Genomic_DNA"/>
</dbReference>
<keyword evidence="2" id="KW-0479">Metal-binding</keyword>
<feature type="domain" description="Glutaredoxin" evidence="4">
    <location>
        <begin position="115"/>
        <end position="177"/>
    </location>
</feature>
<dbReference type="Pfam" id="PF00462">
    <property type="entry name" value="Glutaredoxin"/>
    <property type="match status" value="1"/>
</dbReference>
<dbReference type="OrthoDB" id="423313at2759"/>
<dbReference type="OMA" id="VAQNANF"/>
<dbReference type="GO" id="GO:0004362">
    <property type="term" value="F:glutathione-disulfide reductase (NADPH) activity"/>
    <property type="evidence" value="ECO:0007669"/>
    <property type="project" value="UniProtKB-ARBA"/>
</dbReference>
<protein>
    <recommendedName>
        <fullName evidence="4">Glutaredoxin domain-containing protein</fullName>
    </recommendedName>
</protein>
<dbReference type="FunFam" id="3.40.30.10:FF:000093">
    <property type="entry name" value="Glutaredoxin 2"/>
    <property type="match status" value="1"/>
</dbReference>
<dbReference type="PROSITE" id="PS51354">
    <property type="entry name" value="GLUTAREDOXIN_2"/>
    <property type="match status" value="1"/>
</dbReference>
<keyword evidence="6" id="KW-1185">Reference proteome</keyword>
<dbReference type="Proteomes" id="UP000000689">
    <property type="component" value="Chromosome 7"/>
</dbReference>
<dbReference type="RefSeq" id="XP_003671199.2">
    <property type="nucleotide sequence ID" value="XM_003671151.2"/>
</dbReference>
<reference evidence="5 6" key="1">
    <citation type="journal article" date="2011" name="Proc. Natl. Acad. Sci. U.S.A.">
        <title>Evolutionary erosion of yeast sex chromosomes by mating-type switching accidents.</title>
        <authorList>
            <person name="Gordon J.L."/>
            <person name="Armisen D."/>
            <person name="Proux-Wera E."/>
            <person name="Oheigeartaigh S.S."/>
            <person name="Byrne K.P."/>
            <person name="Wolfe K.H."/>
        </authorList>
    </citation>
    <scope>NUCLEOTIDE SEQUENCE [LARGE SCALE GENOMIC DNA]</scope>
    <source>
        <strain evidence="6">ATCC 10597 / BCRC 20456 / CBS 421 / NBRC 0211 / NRRL Y-12639</strain>
    </source>
</reference>
<gene>
    <name evidence="5" type="primary">NDAI0G01800</name>
    <name evidence="5" type="ordered locus">NDAI_0G01800</name>
</gene>
<dbReference type="PANTHER" id="PTHR45694">
    <property type="entry name" value="GLUTAREDOXIN 2"/>
    <property type="match status" value="1"/>
</dbReference>
<sequence length="222" mass="24284">MAVVLNKRNIRVLITTCVLIVIGVFVFQNANASTYTSSKALKSTITDTNSIVQAHGEDENIPALKNVDNSPVSTEITSEEDSKINADSSIVQAEAEVPFDVAKEYTSILQRGPMVIFSKTFCPYSKALKELLSTNFQINPQPIVIELDKHEHGEELQAYIKEQTGRGTVPNLIINGNSKGGSDDMKKLFDENVLLDSLNEWSNGAYEVQATETASNKDATSV</sequence>
<dbReference type="PANTHER" id="PTHR45694:SF5">
    <property type="entry name" value="GLUTAREDOXIN 2"/>
    <property type="match status" value="1"/>
</dbReference>
<dbReference type="GO" id="GO:0005796">
    <property type="term" value="C:Golgi lumen"/>
    <property type="evidence" value="ECO:0007669"/>
    <property type="project" value="TreeGrafter"/>
</dbReference>
<dbReference type="InterPro" id="IPR014025">
    <property type="entry name" value="Glutaredoxin_subgr"/>
</dbReference>
<proteinExistence type="inferred from homology"/>
<dbReference type="InterPro" id="IPR002109">
    <property type="entry name" value="Glutaredoxin"/>
</dbReference>
<dbReference type="eggNOG" id="KOG1752">
    <property type="taxonomic scope" value="Eukaryota"/>
</dbReference>
<keyword evidence="2" id="KW-0408">Iron</keyword>
<evidence type="ECO:0000313" key="6">
    <source>
        <dbReference type="Proteomes" id="UP000000689"/>
    </source>
</evidence>
<dbReference type="GO" id="GO:0005801">
    <property type="term" value="C:cis-Golgi network"/>
    <property type="evidence" value="ECO:0007669"/>
    <property type="project" value="UniProtKB-ARBA"/>
</dbReference>
<dbReference type="Gene3D" id="3.40.30.10">
    <property type="entry name" value="Glutaredoxin"/>
    <property type="match status" value="1"/>
</dbReference>
<comment type="similarity">
    <text evidence="1">Belongs to the glutaredoxin family. Monothiol subfamily.</text>
</comment>
<dbReference type="HOGENOM" id="CLU_026126_0_1_1"/>
<keyword evidence="3" id="KW-0411">Iron-sulfur</keyword>
<keyword evidence="2" id="KW-0001">2Fe-2S</keyword>
<dbReference type="KEGG" id="ndi:NDAI_0G01800"/>
<evidence type="ECO:0000256" key="2">
    <source>
        <dbReference type="ARBA" id="ARBA00022714"/>
    </source>
</evidence>
<evidence type="ECO:0000256" key="1">
    <source>
        <dbReference type="ARBA" id="ARBA00009630"/>
    </source>
</evidence>
<evidence type="ECO:0000256" key="3">
    <source>
        <dbReference type="ARBA" id="ARBA00023014"/>
    </source>
</evidence>
<dbReference type="GO" id="GO:0034599">
    <property type="term" value="P:cellular response to oxidative stress"/>
    <property type="evidence" value="ECO:0007669"/>
    <property type="project" value="TreeGrafter"/>
</dbReference>
<dbReference type="PRINTS" id="PR00160">
    <property type="entry name" value="GLUTAREDOXIN"/>
</dbReference>
<name>G0WDU5_NAUDC</name>
<dbReference type="AlphaFoldDB" id="G0WDU5"/>
<evidence type="ECO:0000313" key="5">
    <source>
        <dbReference type="EMBL" id="CCD25956.2"/>
    </source>
</evidence>
<dbReference type="GeneID" id="11497352"/>